<dbReference type="AlphaFoldDB" id="A0AAV7RCL3"/>
<accession>A0AAV7RCL3</accession>
<feature type="compositionally biased region" description="Basic residues" evidence="1">
    <location>
        <begin position="72"/>
        <end position="82"/>
    </location>
</feature>
<name>A0AAV7RCL3_PLEWA</name>
<proteinExistence type="predicted"/>
<protein>
    <submittedName>
        <fullName evidence="2">Uncharacterized protein</fullName>
    </submittedName>
</protein>
<dbReference type="Proteomes" id="UP001066276">
    <property type="component" value="Chromosome 5"/>
</dbReference>
<reference evidence="2" key="1">
    <citation type="journal article" date="2022" name="bioRxiv">
        <title>Sequencing and chromosome-scale assembly of the giantPleurodeles waltlgenome.</title>
        <authorList>
            <person name="Brown T."/>
            <person name="Elewa A."/>
            <person name="Iarovenko S."/>
            <person name="Subramanian E."/>
            <person name="Araus A.J."/>
            <person name="Petzold A."/>
            <person name="Susuki M."/>
            <person name="Suzuki K.-i.T."/>
            <person name="Hayashi T."/>
            <person name="Toyoda A."/>
            <person name="Oliveira C."/>
            <person name="Osipova E."/>
            <person name="Leigh N.D."/>
            <person name="Simon A."/>
            <person name="Yun M.H."/>
        </authorList>
    </citation>
    <scope>NUCLEOTIDE SEQUENCE</scope>
    <source>
        <strain evidence="2">20211129_DDA</strain>
        <tissue evidence="2">Liver</tissue>
    </source>
</reference>
<gene>
    <name evidence="2" type="ORF">NDU88_001929</name>
</gene>
<comment type="caution">
    <text evidence="2">The sequence shown here is derived from an EMBL/GenBank/DDBJ whole genome shotgun (WGS) entry which is preliminary data.</text>
</comment>
<feature type="region of interest" description="Disordered" evidence="1">
    <location>
        <begin position="41"/>
        <end position="122"/>
    </location>
</feature>
<dbReference type="EMBL" id="JANPWB010000009">
    <property type="protein sequence ID" value="KAJ1149111.1"/>
    <property type="molecule type" value="Genomic_DNA"/>
</dbReference>
<keyword evidence="3" id="KW-1185">Reference proteome</keyword>
<feature type="compositionally biased region" description="Polar residues" evidence="1">
    <location>
        <begin position="97"/>
        <end position="116"/>
    </location>
</feature>
<evidence type="ECO:0000256" key="1">
    <source>
        <dbReference type="SAM" id="MobiDB-lite"/>
    </source>
</evidence>
<sequence>MKANRQLCRETGSCAVASRAMISRCQKNSSKKQNVCKMLQGDTRRQQDCCNRSESTDRLTANRGGNPQRRLSSVKRQQKKKNNPVGITMNRNDGPAGTTQGRPQTQEPSKANSNGGSRVGGGACEDQALVASVKMQKTGKVKPQLYLIATNPGQSSYTQRSLCPTATELPYSSLTQGTLMK</sequence>
<evidence type="ECO:0000313" key="2">
    <source>
        <dbReference type="EMBL" id="KAJ1149111.1"/>
    </source>
</evidence>
<organism evidence="2 3">
    <name type="scientific">Pleurodeles waltl</name>
    <name type="common">Iberian ribbed newt</name>
    <dbReference type="NCBI Taxonomy" id="8319"/>
    <lineage>
        <taxon>Eukaryota</taxon>
        <taxon>Metazoa</taxon>
        <taxon>Chordata</taxon>
        <taxon>Craniata</taxon>
        <taxon>Vertebrata</taxon>
        <taxon>Euteleostomi</taxon>
        <taxon>Amphibia</taxon>
        <taxon>Batrachia</taxon>
        <taxon>Caudata</taxon>
        <taxon>Salamandroidea</taxon>
        <taxon>Salamandridae</taxon>
        <taxon>Pleurodelinae</taxon>
        <taxon>Pleurodeles</taxon>
    </lineage>
</organism>
<evidence type="ECO:0000313" key="3">
    <source>
        <dbReference type="Proteomes" id="UP001066276"/>
    </source>
</evidence>